<dbReference type="AlphaFoldDB" id="A0A1H5SVF8"/>
<dbReference type="InterPro" id="IPR043428">
    <property type="entry name" value="LivM-like"/>
</dbReference>
<dbReference type="EMBL" id="FNVO01000001">
    <property type="protein sequence ID" value="SEF53851.1"/>
    <property type="molecule type" value="Genomic_DNA"/>
</dbReference>
<gene>
    <name evidence="7" type="ORF">SAMN04489712_101358</name>
</gene>
<dbReference type="PANTHER" id="PTHR30482:SF10">
    <property type="entry name" value="HIGH-AFFINITY BRANCHED-CHAIN AMINO ACID TRANSPORT PROTEIN BRAE"/>
    <property type="match status" value="1"/>
</dbReference>
<protein>
    <submittedName>
        <fullName evidence="7">Amino acid/amide ABC transporter membrane protein 2, HAAT family</fullName>
    </submittedName>
</protein>
<comment type="subcellular location">
    <subcellularLocation>
        <location evidence="1">Cell membrane</location>
        <topology evidence="1">Multi-pass membrane protein</topology>
    </subcellularLocation>
</comment>
<evidence type="ECO:0000313" key="8">
    <source>
        <dbReference type="Proteomes" id="UP000236723"/>
    </source>
</evidence>
<dbReference type="GO" id="GO:0005886">
    <property type="term" value="C:plasma membrane"/>
    <property type="evidence" value="ECO:0007669"/>
    <property type="project" value="UniProtKB-SubCell"/>
</dbReference>
<evidence type="ECO:0000313" key="7">
    <source>
        <dbReference type="EMBL" id="SEF53851.1"/>
    </source>
</evidence>
<feature type="transmembrane region" description="Helical" evidence="6">
    <location>
        <begin position="117"/>
        <end position="138"/>
    </location>
</feature>
<proteinExistence type="predicted"/>
<keyword evidence="5 6" id="KW-0472">Membrane</keyword>
<keyword evidence="8" id="KW-1185">Reference proteome</keyword>
<dbReference type="InterPro" id="IPR001851">
    <property type="entry name" value="ABC_transp_permease"/>
</dbReference>
<evidence type="ECO:0000256" key="4">
    <source>
        <dbReference type="ARBA" id="ARBA00022989"/>
    </source>
</evidence>
<feature type="transmembrane region" description="Helical" evidence="6">
    <location>
        <begin position="144"/>
        <end position="161"/>
    </location>
</feature>
<accession>A0A1H5SVF8</accession>
<dbReference type="CDD" id="cd06581">
    <property type="entry name" value="TM_PBP1_LivM_like"/>
    <property type="match status" value="1"/>
</dbReference>
<organism evidence="7 8">
    <name type="scientific">Thermomonospora echinospora</name>
    <dbReference type="NCBI Taxonomy" id="1992"/>
    <lineage>
        <taxon>Bacteria</taxon>
        <taxon>Bacillati</taxon>
        <taxon>Actinomycetota</taxon>
        <taxon>Actinomycetes</taxon>
        <taxon>Streptosporangiales</taxon>
        <taxon>Thermomonosporaceae</taxon>
        <taxon>Thermomonospora</taxon>
    </lineage>
</organism>
<feature type="transmembrane region" description="Helical" evidence="6">
    <location>
        <begin position="265"/>
        <end position="281"/>
    </location>
</feature>
<keyword evidence="4 6" id="KW-1133">Transmembrane helix</keyword>
<evidence type="ECO:0000256" key="6">
    <source>
        <dbReference type="SAM" id="Phobius"/>
    </source>
</evidence>
<evidence type="ECO:0000256" key="2">
    <source>
        <dbReference type="ARBA" id="ARBA00022475"/>
    </source>
</evidence>
<evidence type="ECO:0000256" key="5">
    <source>
        <dbReference type="ARBA" id="ARBA00023136"/>
    </source>
</evidence>
<dbReference type="Proteomes" id="UP000236723">
    <property type="component" value="Unassembled WGS sequence"/>
</dbReference>
<feature type="transmembrane region" description="Helical" evidence="6">
    <location>
        <begin position="384"/>
        <end position="402"/>
    </location>
</feature>
<feature type="transmembrane region" description="Helical" evidence="6">
    <location>
        <begin position="346"/>
        <end position="377"/>
    </location>
</feature>
<evidence type="ECO:0000256" key="3">
    <source>
        <dbReference type="ARBA" id="ARBA00022692"/>
    </source>
</evidence>
<dbReference type="GO" id="GO:0015658">
    <property type="term" value="F:branched-chain amino acid transmembrane transporter activity"/>
    <property type="evidence" value="ECO:0007669"/>
    <property type="project" value="InterPro"/>
</dbReference>
<feature type="transmembrane region" description="Helical" evidence="6">
    <location>
        <begin position="168"/>
        <end position="188"/>
    </location>
</feature>
<dbReference type="Pfam" id="PF02653">
    <property type="entry name" value="BPD_transp_2"/>
    <property type="match status" value="1"/>
</dbReference>
<feature type="transmembrane region" description="Helical" evidence="6">
    <location>
        <begin position="315"/>
        <end position="334"/>
    </location>
</feature>
<dbReference type="PANTHER" id="PTHR30482">
    <property type="entry name" value="HIGH-AFFINITY BRANCHED-CHAIN AMINO ACID TRANSPORT SYSTEM PERMEASE"/>
    <property type="match status" value="1"/>
</dbReference>
<name>A0A1H5SVF8_9ACTN</name>
<feature type="transmembrane region" description="Helical" evidence="6">
    <location>
        <begin position="86"/>
        <end position="105"/>
    </location>
</feature>
<reference evidence="8" key="1">
    <citation type="submission" date="2016-10" db="EMBL/GenBank/DDBJ databases">
        <authorList>
            <person name="Varghese N."/>
            <person name="Submissions S."/>
        </authorList>
    </citation>
    <scope>NUCLEOTIDE SEQUENCE [LARGE SCALE GENOMIC DNA]</scope>
    <source>
        <strain evidence="8">DSM 43163</strain>
    </source>
</reference>
<evidence type="ECO:0000256" key="1">
    <source>
        <dbReference type="ARBA" id="ARBA00004651"/>
    </source>
</evidence>
<keyword evidence="2" id="KW-1003">Cell membrane</keyword>
<feature type="transmembrane region" description="Helical" evidence="6">
    <location>
        <begin position="50"/>
        <end position="74"/>
    </location>
</feature>
<sequence length="445" mass="47065">MTDNGNGKGNAVLTKTAAAENGGNGGNGGSRGRFAGLGERARLRAAQSPVWARPVVMALNLVFAPFGVVADVLRDWWSVQGRGMRWVVYGLLVLFALVLPSDVIGDVMSPHTEWQTLLFFPIGGYILLAIGLNVVVGQAGLLDLGYVAFFAVGGYTMAIFGKYHGWNFWEILVVGVLIAALSGIVLGAPTLRLRGDYLAIVTLGFGEIIRISAQNWDYVNGPNGISGIPHPPNLSEWSFPDGQPWEFLGVAGMSPFTYGALDGRPYYYLMLVVIIAVIIFCKRLENSRVGRSWAAIREDEDAAELMGVPTFKFKLAAFAIGAAIGGAAGVVYGSQATSIIPNNFPFILSATILAAVVLGGSGNLPGVMVGAFLVAWLPEYFRGLAEYRILIFGGALVVMMALRPEGILPSRRRQAELAEGTGGMGSLGAEVGGPDTHAAAVEGAK</sequence>
<keyword evidence="3 6" id="KW-0812">Transmembrane</keyword>